<organism evidence="1">
    <name type="scientific">Tanacetum cinerariifolium</name>
    <name type="common">Dalmatian daisy</name>
    <name type="synonym">Chrysanthemum cinerariifolium</name>
    <dbReference type="NCBI Taxonomy" id="118510"/>
    <lineage>
        <taxon>Eukaryota</taxon>
        <taxon>Viridiplantae</taxon>
        <taxon>Streptophyta</taxon>
        <taxon>Embryophyta</taxon>
        <taxon>Tracheophyta</taxon>
        <taxon>Spermatophyta</taxon>
        <taxon>Magnoliopsida</taxon>
        <taxon>eudicotyledons</taxon>
        <taxon>Gunneridae</taxon>
        <taxon>Pentapetalae</taxon>
        <taxon>asterids</taxon>
        <taxon>campanulids</taxon>
        <taxon>Asterales</taxon>
        <taxon>Asteraceae</taxon>
        <taxon>Asteroideae</taxon>
        <taxon>Anthemideae</taxon>
        <taxon>Anthemidinae</taxon>
        <taxon>Tanacetum</taxon>
    </lineage>
</organism>
<dbReference type="EMBL" id="BKCJ011239642">
    <property type="protein sequence ID" value="GFD08598.1"/>
    <property type="molecule type" value="Genomic_DNA"/>
</dbReference>
<protein>
    <recommendedName>
        <fullName evidence="2">Retrovirus-related Pol polyprotein from transposon TNT 1-94</fullName>
    </recommendedName>
</protein>
<evidence type="ECO:0000313" key="1">
    <source>
        <dbReference type="EMBL" id="GFD08598.1"/>
    </source>
</evidence>
<comment type="caution">
    <text evidence="1">The sequence shown here is derived from an EMBL/GenBank/DDBJ whole genome shotgun (WGS) entry which is preliminary data.</text>
</comment>
<proteinExistence type="predicted"/>
<sequence length="78" mass="8916">MFMANLSSTDHVNDEARPSYDSNILYEVQDHGHYQDVVCAPHEEHAMHDNVQLNHVVDSHIDYTSDSNMISYDQPGLN</sequence>
<reference evidence="1" key="1">
    <citation type="journal article" date="2019" name="Sci. Rep.">
        <title>Draft genome of Tanacetum cinerariifolium, the natural source of mosquito coil.</title>
        <authorList>
            <person name="Yamashiro T."/>
            <person name="Shiraishi A."/>
            <person name="Satake H."/>
            <person name="Nakayama K."/>
        </authorList>
    </citation>
    <scope>NUCLEOTIDE SEQUENCE</scope>
</reference>
<dbReference type="AlphaFoldDB" id="A0A699TH59"/>
<name>A0A699TH59_TANCI</name>
<evidence type="ECO:0008006" key="2">
    <source>
        <dbReference type="Google" id="ProtNLM"/>
    </source>
</evidence>
<accession>A0A699TH59</accession>
<gene>
    <name evidence="1" type="ORF">Tci_880567</name>
</gene>